<dbReference type="FunFam" id="3.90.70.10:FF:000039">
    <property type="entry name" value="Cysteine proteinase 2, putative"/>
    <property type="match status" value="1"/>
</dbReference>
<dbReference type="Pfam" id="PF08246">
    <property type="entry name" value="Inhibitor_I29"/>
    <property type="match status" value="1"/>
</dbReference>
<sequence length="409" mass="45483">MQLSSLLALSSALCASHAVAETTTHAPVFVQDGLPLFTRGADCHALKTKDQCIGGHCVWCQSAAVRSSCYTEEESQQLPPAVFQCDKSAMLSMELRELPVDAEGMTQLFKTWQGVHAKRYDSPLEEEMRRAVFEMNVRTVVSHNQKADASFTMEANQFADLTWEEFKNWYLGAPQNCSATHTSSRRVKYSDVPEAKDWREEDVVSPVKNQGKCGSCWTFSTTGCLESHVKLTHGKKVLLSEQNLLDCAQAFDNHGCNGGLPSHAFEYVHYNGGIDTEETYPYEAKEGKCRFNTYHIGAQVHEIVNITSRNEDELKSAVGTAGPVSIAFEVVSDFRFYKTGVYSSTECKSGEQDVNHAVLAVGYGVEDGKKHWIVKNSWGEQWGMNGFFEIERDVNMCGVADCASYPILQ</sequence>
<dbReference type="SMART" id="SM00848">
    <property type="entry name" value="Inhibitor_I29"/>
    <property type="match status" value="1"/>
</dbReference>
<feature type="signal peptide" evidence="4">
    <location>
        <begin position="1"/>
        <end position="20"/>
    </location>
</feature>
<keyword evidence="8" id="KW-1185">Reference proteome</keyword>
<dbReference type="AlphaFoldDB" id="A0A8K1FS13"/>
<dbReference type="Proteomes" id="UP000794436">
    <property type="component" value="Unassembled WGS sequence"/>
</dbReference>
<evidence type="ECO:0000256" key="1">
    <source>
        <dbReference type="ARBA" id="ARBA00008455"/>
    </source>
</evidence>
<dbReference type="PROSITE" id="PS00640">
    <property type="entry name" value="THIOL_PROTEASE_ASN"/>
    <property type="match status" value="1"/>
</dbReference>
<evidence type="ECO:0000256" key="4">
    <source>
        <dbReference type="SAM" id="SignalP"/>
    </source>
</evidence>
<dbReference type="InterPro" id="IPR000668">
    <property type="entry name" value="Peptidase_C1A_C"/>
</dbReference>
<dbReference type="PANTHER" id="PTHR12411">
    <property type="entry name" value="CYSTEINE PROTEASE FAMILY C1-RELATED"/>
    <property type="match status" value="1"/>
</dbReference>
<dbReference type="InterPro" id="IPR013201">
    <property type="entry name" value="Prot_inhib_I29"/>
</dbReference>
<keyword evidence="4" id="KW-0732">Signal</keyword>
<evidence type="ECO:0000259" key="6">
    <source>
        <dbReference type="SMART" id="SM00848"/>
    </source>
</evidence>
<evidence type="ECO:0000256" key="3">
    <source>
        <dbReference type="ARBA" id="ARBA00023157"/>
    </source>
</evidence>
<dbReference type="InterPro" id="IPR025660">
    <property type="entry name" value="Pept_his_AS"/>
</dbReference>
<evidence type="ECO:0000256" key="2">
    <source>
        <dbReference type="ARBA" id="ARBA00023145"/>
    </source>
</evidence>
<dbReference type="SUPFAM" id="SSF54001">
    <property type="entry name" value="Cysteine proteinases"/>
    <property type="match status" value="1"/>
</dbReference>
<dbReference type="GO" id="GO:0008234">
    <property type="term" value="F:cysteine-type peptidase activity"/>
    <property type="evidence" value="ECO:0007669"/>
    <property type="project" value="InterPro"/>
</dbReference>
<evidence type="ECO:0000313" key="8">
    <source>
        <dbReference type="Proteomes" id="UP000794436"/>
    </source>
</evidence>
<dbReference type="InterPro" id="IPR038765">
    <property type="entry name" value="Papain-like_cys_pep_sf"/>
</dbReference>
<dbReference type="InterPro" id="IPR025661">
    <property type="entry name" value="Pept_asp_AS"/>
</dbReference>
<dbReference type="Pfam" id="PF00112">
    <property type="entry name" value="Peptidase_C1"/>
    <property type="match status" value="1"/>
</dbReference>
<dbReference type="PROSITE" id="PS00639">
    <property type="entry name" value="THIOL_PROTEASE_HIS"/>
    <property type="match status" value="1"/>
</dbReference>
<feature type="domain" description="Cathepsin propeptide inhibitor" evidence="6">
    <location>
        <begin position="109"/>
        <end position="166"/>
    </location>
</feature>
<dbReference type="SMART" id="SM00645">
    <property type="entry name" value="Pept_C1"/>
    <property type="match status" value="1"/>
</dbReference>
<keyword evidence="3" id="KW-1015">Disulfide bond</keyword>
<feature type="domain" description="Peptidase C1A papain C-terminal" evidence="5">
    <location>
        <begin position="192"/>
        <end position="407"/>
    </location>
</feature>
<dbReference type="PRINTS" id="PR00705">
    <property type="entry name" value="PAPAIN"/>
</dbReference>
<evidence type="ECO:0000259" key="5">
    <source>
        <dbReference type="SMART" id="SM00645"/>
    </source>
</evidence>
<dbReference type="CDD" id="cd02248">
    <property type="entry name" value="Peptidase_C1A"/>
    <property type="match status" value="1"/>
</dbReference>
<organism evidence="7 8">
    <name type="scientific">Pythium oligandrum</name>
    <name type="common">Mycoparasitic fungus</name>
    <dbReference type="NCBI Taxonomy" id="41045"/>
    <lineage>
        <taxon>Eukaryota</taxon>
        <taxon>Sar</taxon>
        <taxon>Stramenopiles</taxon>
        <taxon>Oomycota</taxon>
        <taxon>Peronosporomycetes</taxon>
        <taxon>Pythiales</taxon>
        <taxon>Pythiaceae</taxon>
        <taxon>Pythium</taxon>
    </lineage>
</organism>
<dbReference type="InterPro" id="IPR039417">
    <property type="entry name" value="Peptidase_C1A_papain-like"/>
</dbReference>
<comment type="caution">
    <text evidence="7">The sequence shown here is derived from an EMBL/GenBank/DDBJ whole genome shotgun (WGS) entry which is preliminary data.</text>
</comment>
<protein>
    <submittedName>
        <fullName evidence="7">Uncharacterized protein</fullName>
    </submittedName>
</protein>
<reference evidence="7" key="1">
    <citation type="submission" date="2019-03" db="EMBL/GenBank/DDBJ databases">
        <title>Long read genome sequence of the mycoparasitic Pythium oligandrum ATCC 38472 isolated from sugarbeet rhizosphere.</title>
        <authorList>
            <person name="Gaulin E."/>
        </authorList>
    </citation>
    <scope>NUCLEOTIDE SEQUENCE</scope>
    <source>
        <strain evidence="7">ATCC 38472_TT</strain>
    </source>
</reference>
<comment type="similarity">
    <text evidence="1">Belongs to the peptidase C1 family.</text>
</comment>
<keyword evidence="2" id="KW-0865">Zymogen</keyword>
<dbReference type="PROSITE" id="PS00139">
    <property type="entry name" value="THIOL_PROTEASE_CYS"/>
    <property type="match status" value="1"/>
</dbReference>
<feature type="chain" id="PRO_5035433028" evidence="4">
    <location>
        <begin position="21"/>
        <end position="409"/>
    </location>
</feature>
<name>A0A8K1FS13_PYTOL</name>
<dbReference type="GO" id="GO:0006508">
    <property type="term" value="P:proteolysis"/>
    <property type="evidence" value="ECO:0007669"/>
    <property type="project" value="InterPro"/>
</dbReference>
<dbReference type="Gene3D" id="3.90.70.10">
    <property type="entry name" value="Cysteine proteinases"/>
    <property type="match status" value="1"/>
</dbReference>
<dbReference type="InterPro" id="IPR000169">
    <property type="entry name" value="Pept_cys_AS"/>
</dbReference>
<dbReference type="OrthoDB" id="190265at2759"/>
<evidence type="ECO:0000313" key="7">
    <source>
        <dbReference type="EMBL" id="TMW68113.1"/>
    </source>
</evidence>
<dbReference type="EMBL" id="SPLM01000003">
    <property type="protein sequence ID" value="TMW68113.1"/>
    <property type="molecule type" value="Genomic_DNA"/>
</dbReference>
<accession>A0A8K1FS13</accession>
<proteinExistence type="inferred from homology"/>
<gene>
    <name evidence="7" type="ORF">Poli38472_007785</name>
</gene>
<dbReference type="InterPro" id="IPR013128">
    <property type="entry name" value="Peptidase_C1A"/>
</dbReference>